<comment type="caution">
    <text evidence="2">The sequence shown here is derived from an EMBL/GenBank/DDBJ whole genome shotgun (WGS) entry which is preliminary data.</text>
</comment>
<gene>
    <name evidence="2" type="ORF">CMV_004062</name>
</gene>
<dbReference type="OrthoDB" id="1641131at2759"/>
<evidence type="ECO:0000313" key="2">
    <source>
        <dbReference type="EMBL" id="KAF3972437.1"/>
    </source>
</evidence>
<evidence type="ECO:0000313" key="3">
    <source>
        <dbReference type="Proteomes" id="UP000737018"/>
    </source>
</evidence>
<evidence type="ECO:0000256" key="1">
    <source>
        <dbReference type="SAM" id="Phobius"/>
    </source>
</evidence>
<keyword evidence="3" id="KW-1185">Reference proteome</keyword>
<proteinExistence type="predicted"/>
<name>A0A8J4RUV0_9ROSI</name>
<keyword evidence="1" id="KW-1133">Transmembrane helix</keyword>
<sequence length="191" mass="20858">MKQISKITRSEDFPESLVRVTEALTVGILRGYKVDAKVDGDSDTASGNLGFSDRVLEKLFSTAGTGFVSVVVGSFAKNLVLGYYSNGESGNRSSVSSLSEVPGWLNVVLIFCAIYGFLVFNFEILSLELDAKLVVDLLKKLGGSLNGNDVIVADCKENFKKIPRTLIRHCFKEEGPYCPRTLRPSPPLLLM</sequence>
<keyword evidence="1" id="KW-0812">Transmembrane</keyword>
<accession>A0A8J4RUV0</accession>
<reference evidence="2" key="1">
    <citation type="submission" date="2020-03" db="EMBL/GenBank/DDBJ databases">
        <title>Castanea mollissima Vanexum genome sequencing.</title>
        <authorList>
            <person name="Staton M."/>
        </authorList>
    </citation>
    <scope>NUCLEOTIDE SEQUENCE</scope>
    <source>
        <tissue evidence="2">Leaf</tissue>
    </source>
</reference>
<feature type="transmembrane region" description="Helical" evidence="1">
    <location>
        <begin position="104"/>
        <end position="122"/>
    </location>
</feature>
<dbReference type="PANTHER" id="PTHR21477:SF12">
    <property type="entry name" value="PROTEIN PHLOEM PROTEIN 2-LIKE A10"/>
    <property type="match status" value="1"/>
</dbReference>
<organism evidence="2 3">
    <name type="scientific">Castanea mollissima</name>
    <name type="common">Chinese chestnut</name>
    <dbReference type="NCBI Taxonomy" id="60419"/>
    <lineage>
        <taxon>Eukaryota</taxon>
        <taxon>Viridiplantae</taxon>
        <taxon>Streptophyta</taxon>
        <taxon>Embryophyta</taxon>
        <taxon>Tracheophyta</taxon>
        <taxon>Spermatophyta</taxon>
        <taxon>Magnoliopsida</taxon>
        <taxon>eudicotyledons</taxon>
        <taxon>Gunneridae</taxon>
        <taxon>Pentapetalae</taxon>
        <taxon>rosids</taxon>
        <taxon>fabids</taxon>
        <taxon>Fagales</taxon>
        <taxon>Fagaceae</taxon>
        <taxon>Castanea</taxon>
    </lineage>
</organism>
<dbReference type="PANTHER" id="PTHR21477">
    <property type="entry name" value="ZGC:172139"/>
    <property type="match status" value="1"/>
</dbReference>
<dbReference type="AlphaFoldDB" id="A0A8J4RUV0"/>
<protein>
    <submittedName>
        <fullName evidence="2">Uncharacterized protein</fullName>
    </submittedName>
</protein>
<keyword evidence="1" id="KW-0472">Membrane</keyword>
<dbReference type="InterPro" id="IPR019141">
    <property type="entry name" value="DUF2045"/>
</dbReference>
<dbReference type="Proteomes" id="UP000737018">
    <property type="component" value="Unassembled WGS sequence"/>
</dbReference>
<feature type="transmembrane region" description="Helical" evidence="1">
    <location>
        <begin position="59"/>
        <end position="84"/>
    </location>
</feature>
<dbReference type="EMBL" id="JRKL02000334">
    <property type="protein sequence ID" value="KAF3972437.1"/>
    <property type="molecule type" value="Genomic_DNA"/>
</dbReference>